<dbReference type="EMBL" id="JAGHQM010002422">
    <property type="protein sequence ID" value="KAH0548677.1"/>
    <property type="molecule type" value="Genomic_DNA"/>
</dbReference>
<proteinExistence type="predicted"/>
<dbReference type="AlphaFoldDB" id="A0A9P8L6N0"/>
<dbReference type="Proteomes" id="UP000750711">
    <property type="component" value="Unassembled WGS sequence"/>
</dbReference>
<accession>A0A9P8L6N0</accession>
<keyword evidence="1" id="KW-1133">Transmembrane helix</keyword>
<evidence type="ECO:0000313" key="2">
    <source>
        <dbReference type="EMBL" id="KAH0548677.1"/>
    </source>
</evidence>
<feature type="transmembrane region" description="Helical" evidence="1">
    <location>
        <begin position="61"/>
        <end position="79"/>
    </location>
</feature>
<dbReference type="PANTHER" id="PTHR23524:SF1">
    <property type="entry name" value="MRH DOMAIN-CONTAINING PROTEIN-RELATED"/>
    <property type="match status" value="1"/>
</dbReference>
<keyword evidence="1" id="KW-0812">Transmembrane</keyword>
<comment type="caution">
    <text evidence="2">The sequence shown here is derived from an EMBL/GenBank/DDBJ whole genome shotgun (WGS) entry which is preliminary data.</text>
</comment>
<feature type="transmembrane region" description="Helical" evidence="1">
    <location>
        <begin position="20"/>
        <end position="41"/>
    </location>
</feature>
<reference evidence="2" key="1">
    <citation type="submission" date="2021-03" db="EMBL/GenBank/DDBJ databases">
        <title>Comparative genomics and phylogenomic investigation of the class Geoglossomycetes provide insights into ecological specialization and systematics.</title>
        <authorList>
            <person name="Melie T."/>
            <person name="Pirro S."/>
            <person name="Miller A.N."/>
            <person name="Quandt A."/>
        </authorList>
    </citation>
    <scope>NUCLEOTIDE SEQUENCE</scope>
    <source>
        <strain evidence="2">CAQ_001_2017</strain>
    </source>
</reference>
<name>A0A9P8L6N0_9PEZI</name>
<keyword evidence="3" id="KW-1185">Reference proteome</keyword>
<keyword evidence="1" id="KW-0472">Membrane</keyword>
<gene>
    <name evidence="2" type="ORF">GP486_007780</name>
</gene>
<sequence>DDNVSHKSGSGSSSTPPRLAGLVGTFTGCGALLALAVFLPLPTRFSKIPSISAGQAVADSYYVVGAVALAIATFSFFGLRDLAGEEGRGWRALLGKPDVSGRGKYNALDSQVGEGGPDMPGLQGVPYWKYLWKSVTLGFRNFNIGLGYLGGFVAR</sequence>
<feature type="non-terminal residue" evidence="2">
    <location>
        <position position="1"/>
    </location>
</feature>
<organism evidence="2 3">
    <name type="scientific">Trichoglossum hirsutum</name>
    <dbReference type="NCBI Taxonomy" id="265104"/>
    <lineage>
        <taxon>Eukaryota</taxon>
        <taxon>Fungi</taxon>
        <taxon>Dikarya</taxon>
        <taxon>Ascomycota</taxon>
        <taxon>Pezizomycotina</taxon>
        <taxon>Geoglossomycetes</taxon>
        <taxon>Geoglossales</taxon>
        <taxon>Geoglossaceae</taxon>
        <taxon>Trichoglossum</taxon>
    </lineage>
</organism>
<protein>
    <submittedName>
        <fullName evidence="2">Uncharacterized protein</fullName>
    </submittedName>
</protein>
<dbReference type="PANTHER" id="PTHR23524">
    <property type="entry name" value="TRANSPORTER, PUTATIVE (AFU_ORTHOLOGUE AFUA_8G04850)-RELATED"/>
    <property type="match status" value="1"/>
</dbReference>
<evidence type="ECO:0000256" key="1">
    <source>
        <dbReference type="SAM" id="Phobius"/>
    </source>
</evidence>
<evidence type="ECO:0000313" key="3">
    <source>
        <dbReference type="Proteomes" id="UP000750711"/>
    </source>
</evidence>